<protein>
    <submittedName>
        <fullName evidence="1">Uncharacterized protein</fullName>
    </submittedName>
</protein>
<proteinExistence type="predicted"/>
<accession>A0A381S1B9</accession>
<name>A0A381S1B9_9ZZZZ</name>
<dbReference type="AlphaFoldDB" id="A0A381S1B9"/>
<evidence type="ECO:0000313" key="1">
    <source>
        <dbReference type="EMBL" id="SUZ94953.1"/>
    </source>
</evidence>
<dbReference type="SUPFAM" id="SSF53756">
    <property type="entry name" value="UDP-Glycosyltransferase/glycogen phosphorylase"/>
    <property type="match status" value="1"/>
</dbReference>
<feature type="non-terminal residue" evidence="1">
    <location>
        <position position="670"/>
    </location>
</feature>
<sequence length="670" mass="75527">MDLPCCNEETYGLPSPARVSTPETLCYTVAKGSSGSPLTGIGTRVTRILLTPSKFRALEVWSVAAFPEYHEKRGYTPAHCPSVRISEMKILFSLRHSGAIRNFGSVLRRLAAQGHDIHLSFVMADKIDHRGGRIITDLQKECPSITYSELLKRTDVRWFELARATRFTIDLLRYRLPIYAHAIALRARAERRVPRPARWLTKIPIFRWKLFNQAAHRLFLAIERAIPVDPVIEADVLDQQPDLLLVSPLVDLGSDQVDYIKVAKKHGIRSGLCVHSWDNLTNKGLMRVLPDRAYVWNEIQLAEAVDHHGMEASKVVVTGASNYDQWFDWEPSRGPEAFKTEVGLDPDAPYLLYLCSSPFIAATEIDFIEEWIAAIRASDDPMLRNIGLLVRPHPENRQPWHRLDPSTLGNTAIWPLQGANPVDLGARSDYYDSIFHSCGIVGINTSGQIEAGVVGRKVFTVRRPEFADSQAGTLHFHYLTDVGGGLVQVGDDLAEHLAQLKKHVSSEEDGEATRRFVREFVRPHGLEVNATELFVKELVAQGEAGGPNPEKVPFWLLPARWLLAPLAILMHWKIRIVRRRRKAERVASAGGLMSQIIAVPRKLALRTLHGILRRRRVRGFVNRYVIPRVAGDRATFPKMVVTERQIQRLARSPKDKIIVGPWLSEVGFEV</sequence>
<gene>
    <name evidence="1" type="ORF">METZ01_LOCUS47807</name>
</gene>
<organism evidence="1">
    <name type="scientific">marine metagenome</name>
    <dbReference type="NCBI Taxonomy" id="408172"/>
    <lineage>
        <taxon>unclassified sequences</taxon>
        <taxon>metagenomes</taxon>
        <taxon>ecological metagenomes</taxon>
    </lineage>
</organism>
<dbReference type="EMBL" id="UINC01002281">
    <property type="protein sequence ID" value="SUZ94953.1"/>
    <property type="molecule type" value="Genomic_DNA"/>
</dbReference>
<reference evidence="1" key="1">
    <citation type="submission" date="2018-05" db="EMBL/GenBank/DDBJ databases">
        <authorList>
            <person name="Lanie J.A."/>
            <person name="Ng W.-L."/>
            <person name="Kazmierczak K.M."/>
            <person name="Andrzejewski T.M."/>
            <person name="Davidsen T.M."/>
            <person name="Wayne K.J."/>
            <person name="Tettelin H."/>
            <person name="Glass J.I."/>
            <person name="Rusch D."/>
            <person name="Podicherti R."/>
            <person name="Tsui H.-C.T."/>
            <person name="Winkler M.E."/>
        </authorList>
    </citation>
    <scope>NUCLEOTIDE SEQUENCE</scope>
</reference>